<accession>A0A841BNG6</accession>
<dbReference type="AlphaFoldDB" id="A0A841BNG6"/>
<dbReference type="EMBL" id="JACHMN010000002">
    <property type="protein sequence ID" value="MBB5868928.1"/>
    <property type="molecule type" value="Genomic_DNA"/>
</dbReference>
<protein>
    <recommendedName>
        <fullName evidence="5">LapA family protein</fullName>
    </recommendedName>
</protein>
<evidence type="ECO:0000256" key="1">
    <source>
        <dbReference type="SAM" id="MobiDB-lite"/>
    </source>
</evidence>
<reference evidence="3 4" key="1">
    <citation type="submission" date="2020-08" db="EMBL/GenBank/DDBJ databases">
        <title>Sequencing the genomes of 1000 actinobacteria strains.</title>
        <authorList>
            <person name="Klenk H.-P."/>
        </authorList>
    </citation>
    <scope>NUCLEOTIDE SEQUENCE [LARGE SCALE GENOMIC DNA]</scope>
    <source>
        <strain evidence="3 4">DSM 45362</strain>
    </source>
</reference>
<gene>
    <name evidence="3" type="ORF">F4553_002307</name>
</gene>
<sequence length="127" mass="13547">MIILGLLLLLGAAGLSIAAIVANQDAFAASAGTLELFGYSAQLTIGEVFLIGTGAGVVGLIGLLMLFSGMGRSARRRSATRRELAAQRAEMRELQRKNELAESSLESQRTADVRDPDLDRDEVRSAR</sequence>
<proteinExistence type="predicted"/>
<dbReference type="RefSeq" id="WP_184835220.1">
    <property type="nucleotide sequence ID" value="NZ_JACHMN010000002.1"/>
</dbReference>
<feature type="region of interest" description="Disordered" evidence="1">
    <location>
        <begin position="93"/>
        <end position="127"/>
    </location>
</feature>
<evidence type="ECO:0000256" key="2">
    <source>
        <dbReference type="SAM" id="Phobius"/>
    </source>
</evidence>
<organism evidence="3 4">
    <name type="scientific">Allocatelliglobosispora scoriae</name>
    <dbReference type="NCBI Taxonomy" id="643052"/>
    <lineage>
        <taxon>Bacteria</taxon>
        <taxon>Bacillati</taxon>
        <taxon>Actinomycetota</taxon>
        <taxon>Actinomycetes</taxon>
        <taxon>Micromonosporales</taxon>
        <taxon>Micromonosporaceae</taxon>
        <taxon>Allocatelliglobosispora</taxon>
    </lineage>
</organism>
<name>A0A841BNG6_9ACTN</name>
<keyword evidence="2" id="KW-0472">Membrane</keyword>
<evidence type="ECO:0008006" key="5">
    <source>
        <dbReference type="Google" id="ProtNLM"/>
    </source>
</evidence>
<feature type="transmembrane region" description="Helical" evidence="2">
    <location>
        <begin position="42"/>
        <end position="67"/>
    </location>
</feature>
<feature type="compositionally biased region" description="Basic and acidic residues" evidence="1">
    <location>
        <begin position="109"/>
        <end position="127"/>
    </location>
</feature>
<comment type="caution">
    <text evidence="3">The sequence shown here is derived from an EMBL/GenBank/DDBJ whole genome shotgun (WGS) entry which is preliminary data.</text>
</comment>
<evidence type="ECO:0000313" key="3">
    <source>
        <dbReference type="EMBL" id="MBB5868928.1"/>
    </source>
</evidence>
<keyword evidence="2" id="KW-0812">Transmembrane</keyword>
<keyword evidence="4" id="KW-1185">Reference proteome</keyword>
<dbReference type="Proteomes" id="UP000587527">
    <property type="component" value="Unassembled WGS sequence"/>
</dbReference>
<keyword evidence="2" id="KW-1133">Transmembrane helix</keyword>
<evidence type="ECO:0000313" key="4">
    <source>
        <dbReference type="Proteomes" id="UP000587527"/>
    </source>
</evidence>